<feature type="region of interest" description="Disordered" evidence="2">
    <location>
        <begin position="237"/>
        <end position="258"/>
    </location>
</feature>
<feature type="compositionally biased region" description="Polar residues" evidence="2">
    <location>
        <begin position="18"/>
        <end position="29"/>
    </location>
</feature>
<organism evidence="3 4">
    <name type="scientific">Eremothecium sinecaudum</name>
    <dbReference type="NCBI Taxonomy" id="45286"/>
    <lineage>
        <taxon>Eukaryota</taxon>
        <taxon>Fungi</taxon>
        <taxon>Dikarya</taxon>
        <taxon>Ascomycota</taxon>
        <taxon>Saccharomycotina</taxon>
        <taxon>Saccharomycetes</taxon>
        <taxon>Saccharomycetales</taxon>
        <taxon>Saccharomycetaceae</taxon>
        <taxon>Eremothecium</taxon>
    </lineage>
</organism>
<dbReference type="Gene3D" id="1.10.287.1490">
    <property type="match status" value="1"/>
</dbReference>
<feature type="region of interest" description="Disordered" evidence="2">
    <location>
        <begin position="114"/>
        <end position="142"/>
    </location>
</feature>
<evidence type="ECO:0000313" key="3">
    <source>
        <dbReference type="EMBL" id="AMD18512.1"/>
    </source>
</evidence>
<dbReference type="STRING" id="45286.A0A120K0N6"/>
<feature type="compositionally biased region" description="Acidic residues" evidence="2">
    <location>
        <begin position="241"/>
        <end position="254"/>
    </location>
</feature>
<dbReference type="GeneID" id="28721784"/>
<feature type="region of interest" description="Disordered" evidence="2">
    <location>
        <begin position="1"/>
        <end position="61"/>
    </location>
</feature>
<feature type="region of interest" description="Disordered" evidence="2">
    <location>
        <begin position="773"/>
        <end position="798"/>
    </location>
</feature>
<feature type="compositionally biased region" description="Basic and acidic residues" evidence="2">
    <location>
        <begin position="789"/>
        <end position="798"/>
    </location>
</feature>
<reference evidence="3 4" key="1">
    <citation type="submission" date="2016-01" db="EMBL/GenBank/DDBJ databases">
        <title>Genome sequence of the yeast Holleya sinecauda.</title>
        <authorList>
            <person name="Dietrich F.S."/>
        </authorList>
    </citation>
    <scope>NUCLEOTIDE SEQUENCE [LARGE SCALE GENOMIC DNA]</scope>
    <source>
        <strain evidence="3 4">ATCC 58844</strain>
    </source>
</reference>
<proteinExistence type="predicted"/>
<dbReference type="Proteomes" id="UP000243052">
    <property type="component" value="Chromosome ii"/>
</dbReference>
<sequence length="798" mass="92267">MMPMLEQKRSLGTDMRDQPSNPFDLSNYTVRDDSEITTSDEDSSTISSNSDQLVELTSGPVFGLPTTVSEKRVSSWFATRSKSSGVVDELSSSEVQPIALTSFRRSLSLLFRRESSPERGGDTDHESDGRKKDAEELENAKKKQAAEIKSWKKWKGRHFHRKNGISTEPELELEHNGREWEKDNSFDTCEIGKIDVVDLEADASITEYDVSMKKNEVNYARLTRIDIKDLYPDVASIGQDADGEDAYPGDEDSEMSSLEAQSNKLKVKFVDELSHPEKSTKPVKSPHDTYSTASSEYESRESERTTIPSKYEVVIEEPLIEEQEKDQNLEQQNIHTDDLQTGDANSMIYNYIYESPNAKNKSIDLWQVDPHSVTFAKFNQIVQLLNGDPQKIRFRDSLVEVLDYTLSLAVQKDESVNKMETDYQKLKETYDMESRVQAVTEKEINQLREQIKILQNELTTKKDELHDASTEASARDKEVEELKSQLESLNATLSEKEAEPIALKEQWDKEREQMLYEQAQAAKKSKACEQEYNTLKEEYNALKVKWKNIQFDYSRIETEKKALDDKFHSTVASLTAKESTERQLMEENHQLEATVKSKIVALERANRGNLQLQLDCKRERSKLLDLKEDNKYLKSYVDLMEYLKLESLQFMLQFVANFRKSITEEEYMDVQDLINSCSRLKPFSPNRKFSNAEILEKTELDQSLISKMYQVAMKNVLYLVSNKFIEIQRSNKFLTEQLIELRKDVADKEEYIKLLVADTDGLRSKLERYRPSHLSNTEDAHKPIHARPIRMEKKLNKR</sequence>
<feature type="compositionally biased region" description="Basic and acidic residues" evidence="2">
    <location>
        <begin position="1"/>
        <end position="17"/>
    </location>
</feature>
<gene>
    <name evidence="3" type="ORF">AW171_hschr215</name>
</gene>
<dbReference type="EMBL" id="CP014242">
    <property type="protein sequence ID" value="AMD18512.1"/>
    <property type="molecule type" value="Genomic_DNA"/>
</dbReference>
<dbReference type="RefSeq" id="XP_017985508.1">
    <property type="nucleotide sequence ID" value="XM_018130396.1"/>
</dbReference>
<protein>
    <submittedName>
        <fullName evidence="3">HBL390Cp</fullName>
    </submittedName>
</protein>
<feature type="coiled-coil region" evidence="1">
    <location>
        <begin position="437"/>
        <end position="545"/>
    </location>
</feature>
<dbReference type="AlphaFoldDB" id="A0A120K0N6"/>
<accession>A0A120K0N6</accession>
<feature type="compositionally biased region" description="Basic and acidic residues" evidence="2">
    <location>
        <begin position="773"/>
        <end position="782"/>
    </location>
</feature>
<evidence type="ECO:0000256" key="2">
    <source>
        <dbReference type="SAM" id="MobiDB-lite"/>
    </source>
</evidence>
<name>A0A120K0N6_9SACH</name>
<evidence type="ECO:0000313" key="4">
    <source>
        <dbReference type="Proteomes" id="UP000243052"/>
    </source>
</evidence>
<evidence type="ECO:0000256" key="1">
    <source>
        <dbReference type="SAM" id="Coils"/>
    </source>
</evidence>
<feature type="region of interest" description="Disordered" evidence="2">
    <location>
        <begin position="275"/>
        <end position="306"/>
    </location>
</feature>
<keyword evidence="4" id="KW-1185">Reference proteome</keyword>
<dbReference type="OrthoDB" id="4064247at2759"/>
<keyword evidence="1" id="KW-0175">Coiled coil</keyword>